<feature type="region of interest" description="Disordered" evidence="1">
    <location>
        <begin position="188"/>
        <end position="221"/>
    </location>
</feature>
<dbReference type="EMBL" id="JAQJZL010000003">
    <property type="protein sequence ID" value="KAJ6047368.1"/>
    <property type="molecule type" value="Genomic_DNA"/>
</dbReference>
<organism evidence="2 3">
    <name type="scientific">Penicillium canescens</name>
    <dbReference type="NCBI Taxonomy" id="5083"/>
    <lineage>
        <taxon>Eukaryota</taxon>
        <taxon>Fungi</taxon>
        <taxon>Dikarya</taxon>
        <taxon>Ascomycota</taxon>
        <taxon>Pezizomycotina</taxon>
        <taxon>Eurotiomycetes</taxon>
        <taxon>Eurotiomycetidae</taxon>
        <taxon>Eurotiales</taxon>
        <taxon>Aspergillaceae</taxon>
        <taxon>Penicillium</taxon>
    </lineage>
</organism>
<comment type="caution">
    <text evidence="2">The sequence shown here is derived from an EMBL/GenBank/DDBJ whole genome shotgun (WGS) entry which is preliminary data.</text>
</comment>
<sequence length="454" mass="50467">MHVVDWRNIFDLLLLQPSPTFFFLFPLHLLPPSNFHPQNSNPCDRDGSSPTSISSPAPASSFLAPDPGTARVGRTTVLPPPSIGRDLNPPAECAKEVMELNSPKARRGHAILSPLLEDLVARPPRREPQLRESRRMTEPALRAHLVANLPNIEAALMVVVGTVKETTDQECTHYKGWKDCFEPITSILPDSGATPQGRSRHLPRPVTGRRRLPPGPWAKGFMQANSTKVRRGHHITSPIVAKLKYMPKQREPHLRDSRAMTNTLLLSHVDNTARNMEAAMMTTVGQAAINIDLECDSCQEGNGPWARCVHLPYDEGLGMGCNNCRQLNREQSCKHYRPPVAIAQIISPTPRRGQARRETNATRQALILELEEQLRDQLVNMQNEGSHLVTLTEAMQASLHCLALAVARQNVTDAQIELYEGQIAGILTVQRGQVHNLATQHAIASRLSDLLRRR</sequence>
<dbReference type="Proteomes" id="UP001219568">
    <property type="component" value="Unassembled WGS sequence"/>
</dbReference>
<feature type="compositionally biased region" description="Low complexity" evidence="1">
    <location>
        <begin position="48"/>
        <end position="67"/>
    </location>
</feature>
<name>A0AAD6IG66_PENCN</name>
<accession>A0AAD6IG66</accession>
<feature type="compositionally biased region" description="Basic residues" evidence="1">
    <location>
        <begin position="198"/>
        <end position="212"/>
    </location>
</feature>
<keyword evidence="3" id="KW-1185">Reference proteome</keyword>
<evidence type="ECO:0000313" key="3">
    <source>
        <dbReference type="Proteomes" id="UP001219568"/>
    </source>
</evidence>
<dbReference type="Pfam" id="PF12511">
    <property type="entry name" value="DUF3716"/>
    <property type="match status" value="1"/>
</dbReference>
<reference evidence="2" key="1">
    <citation type="journal article" date="2023" name="IMA Fungus">
        <title>Comparative genomic study of the Penicillium genus elucidates a diverse pangenome and 15 lateral gene transfer events.</title>
        <authorList>
            <person name="Petersen C."/>
            <person name="Sorensen T."/>
            <person name="Nielsen M.R."/>
            <person name="Sondergaard T.E."/>
            <person name="Sorensen J.L."/>
            <person name="Fitzpatrick D.A."/>
            <person name="Frisvad J.C."/>
            <person name="Nielsen K.L."/>
        </authorList>
    </citation>
    <scope>NUCLEOTIDE SEQUENCE</scope>
    <source>
        <strain evidence="2">IBT 15450</strain>
    </source>
</reference>
<feature type="region of interest" description="Disordered" evidence="1">
    <location>
        <begin position="38"/>
        <end position="89"/>
    </location>
</feature>
<evidence type="ECO:0000313" key="2">
    <source>
        <dbReference type="EMBL" id="KAJ6047368.1"/>
    </source>
</evidence>
<proteinExistence type="predicted"/>
<gene>
    <name evidence="2" type="ORF">N7460_003515</name>
</gene>
<reference evidence="2" key="2">
    <citation type="submission" date="2023-01" db="EMBL/GenBank/DDBJ databases">
        <authorList>
            <person name="Petersen C."/>
        </authorList>
    </citation>
    <scope>NUCLEOTIDE SEQUENCE</scope>
    <source>
        <strain evidence="2">IBT 15450</strain>
    </source>
</reference>
<dbReference type="InterPro" id="IPR022190">
    <property type="entry name" value="DUF3716"/>
</dbReference>
<protein>
    <submittedName>
        <fullName evidence="2">Uncharacterized protein</fullName>
    </submittedName>
</protein>
<dbReference type="AlphaFoldDB" id="A0AAD6IG66"/>
<evidence type="ECO:0000256" key="1">
    <source>
        <dbReference type="SAM" id="MobiDB-lite"/>
    </source>
</evidence>